<dbReference type="Proteomes" id="UP000479710">
    <property type="component" value="Unassembled WGS sequence"/>
</dbReference>
<reference evidence="1 2" key="1">
    <citation type="submission" date="2019-11" db="EMBL/GenBank/DDBJ databases">
        <title>Whole genome sequence of Oryza granulata.</title>
        <authorList>
            <person name="Li W."/>
        </authorList>
    </citation>
    <scope>NUCLEOTIDE SEQUENCE [LARGE SCALE GENOMIC DNA]</scope>
    <source>
        <strain evidence="2">cv. Menghai</strain>
        <tissue evidence="1">Leaf</tissue>
    </source>
</reference>
<accession>A0A6G1EGU9</accession>
<comment type="caution">
    <text evidence="1">The sequence shown here is derived from an EMBL/GenBank/DDBJ whole genome shotgun (WGS) entry which is preliminary data.</text>
</comment>
<gene>
    <name evidence="1" type="ORF">E2562_007779</name>
</gene>
<proteinExistence type="predicted"/>
<evidence type="ECO:0000313" key="2">
    <source>
        <dbReference type="Proteomes" id="UP000479710"/>
    </source>
</evidence>
<evidence type="ECO:0000313" key="1">
    <source>
        <dbReference type="EMBL" id="KAF0923957.1"/>
    </source>
</evidence>
<name>A0A6G1EGU9_9ORYZ</name>
<sequence>MEGAGGHGNQERDRTTTMSYMRYEALETGVVPCVEAPLCRSKLPWTEAGILGELSGNSWIML</sequence>
<organism evidence="1 2">
    <name type="scientific">Oryza meyeriana var. granulata</name>
    <dbReference type="NCBI Taxonomy" id="110450"/>
    <lineage>
        <taxon>Eukaryota</taxon>
        <taxon>Viridiplantae</taxon>
        <taxon>Streptophyta</taxon>
        <taxon>Embryophyta</taxon>
        <taxon>Tracheophyta</taxon>
        <taxon>Spermatophyta</taxon>
        <taxon>Magnoliopsida</taxon>
        <taxon>Liliopsida</taxon>
        <taxon>Poales</taxon>
        <taxon>Poaceae</taxon>
        <taxon>BOP clade</taxon>
        <taxon>Oryzoideae</taxon>
        <taxon>Oryzeae</taxon>
        <taxon>Oryzinae</taxon>
        <taxon>Oryza</taxon>
        <taxon>Oryza meyeriana</taxon>
    </lineage>
</organism>
<dbReference type="AlphaFoldDB" id="A0A6G1EGU9"/>
<dbReference type="EMBL" id="SPHZ02000003">
    <property type="protein sequence ID" value="KAF0923957.1"/>
    <property type="molecule type" value="Genomic_DNA"/>
</dbReference>
<protein>
    <submittedName>
        <fullName evidence="1">Uncharacterized protein</fullName>
    </submittedName>
</protein>
<keyword evidence="2" id="KW-1185">Reference proteome</keyword>